<feature type="transmembrane region" description="Helical" evidence="1">
    <location>
        <begin position="12"/>
        <end position="32"/>
    </location>
</feature>
<sequence length="257" mass="29114">MAEETKRTSSPWRWPLRIVVIGGILYFSRAFWPLFFQGEPYAEIEATIPPEMTLRVGASYRSLDCTEMTFSDFGQIAGRKGWGKEYTPDSQGRVRVKIYSHAMGPCNWRLRGFGISTAYHKIPANVLAVQSVSDEIKKEVVKQFSDFGDNTNSTARLIFNLASDYDPDNNNNANLVTLNSVLTPSIIKATLTDGRFYYRFSYGPGKKTPEGLYQIDNLTPYGRKESLKIRYQVEVDNRVLFEELYPVGGVDTSTVIQ</sequence>
<evidence type="ECO:0000256" key="1">
    <source>
        <dbReference type="SAM" id="Phobius"/>
    </source>
</evidence>
<dbReference type="OrthoDB" id="6499183at2"/>
<name>A0A559T9J6_SERFO</name>
<protein>
    <submittedName>
        <fullName evidence="2">Uncharacterized protein</fullName>
    </submittedName>
</protein>
<keyword evidence="1" id="KW-1133">Transmembrane helix</keyword>
<proteinExistence type="predicted"/>
<keyword evidence="1" id="KW-0812">Transmembrane</keyword>
<comment type="caution">
    <text evidence="2">The sequence shown here is derived from an EMBL/GenBank/DDBJ whole genome shotgun (WGS) entry which is preliminary data.</text>
</comment>
<gene>
    <name evidence="2" type="ORF">FHU10_3908</name>
</gene>
<dbReference type="EMBL" id="VISQ01000001">
    <property type="protein sequence ID" value="TVZ71284.1"/>
    <property type="molecule type" value="Genomic_DNA"/>
</dbReference>
<reference evidence="2" key="1">
    <citation type="submission" date="2019-06" db="EMBL/GenBank/DDBJ databases">
        <authorList>
            <person name="Deangelis K."/>
            <person name="Huntemann M."/>
            <person name="Clum A."/>
            <person name="Pillay M."/>
            <person name="Palaniappan K."/>
            <person name="Varghese N."/>
            <person name="Mikhailova N."/>
            <person name="Stamatis D."/>
            <person name="Reddy T."/>
            <person name="Daum C."/>
            <person name="Shapiro N."/>
            <person name="Ivanova N."/>
            <person name="Kyrpides N."/>
            <person name="Woyke T."/>
        </authorList>
    </citation>
    <scope>NUCLEOTIDE SEQUENCE [LARGE SCALE GENOMIC DNA]</scope>
    <source>
        <strain evidence="2">128R</strain>
    </source>
</reference>
<keyword evidence="1" id="KW-0472">Membrane</keyword>
<accession>A0A559T9J6</accession>
<organism evidence="2">
    <name type="scientific">Serratia fonticola</name>
    <dbReference type="NCBI Taxonomy" id="47917"/>
    <lineage>
        <taxon>Bacteria</taxon>
        <taxon>Pseudomonadati</taxon>
        <taxon>Pseudomonadota</taxon>
        <taxon>Gammaproteobacteria</taxon>
        <taxon>Enterobacterales</taxon>
        <taxon>Yersiniaceae</taxon>
        <taxon>Serratia</taxon>
    </lineage>
</organism>
<reference evidence="2" key="2">
    <citation type="submission" date="2019-08" db="EMBL/GenBank/DDBJ databases">
        <title>Investigation of anaerobic lignin degradation for improved lignocellulosic biofuels.</title>
        <authorList>
            <person name="Deangelis K.PhD."/>
        </authorList>
    </citation>
    <scope>NUCLEOTIDE SEQUENCE [LARGE SCALE GENOMIC DNA]</scope>
    <source>
        <strain evidence="2">128R</strain>
    </source>
</reference>
<dbReference type="AlphaFoldDB" id="A0A559T9J6"/>
<evidence type="ECO:0000313" key="2">
    <source>
        <dbReference type="EMBL" id="TVZ71284.1"/>
    </source>
</evidence>